<comment type="caution">
    <text evidence="1">The sequence shown here is derived from an EMBL/GenBank/DDBJ whole genome shotgun (WGS) entry which is preliminary data.</text>
</comment>
<reference evidence="1" key="1">
    <citation type="submission" date="2020-02" db="EMBL/GenBank/DDBJ databases">
        <authorList>
            <consortium name="NARMS: The National Antimicrobial Resistance Monitoring System"/>
        </authorList>
    </citation>
    <scope>NUCLEOTIDE SEQUENCE</scope>
    <source>
        <strain evidence="1">FSIS12028081</strain>
    </source>
</reference>
<accession>A0A6F9KVY0</accession>
<name>A0A6F9KVY0_CAMJU</name>
<dbReference type="AlphaFoldDB" id="A0A6F9KVY0"/>
<evidence type="ECO:0000313" key="1">
    <source>
        <dbReference type="EMBL" id="EDP4499519.1"/>
    </source>
</evidence>
<keyword evidence="1" id="KW-0240">DNA-directed RNA polymerase</keyword>
<proteinExistence type="predicted"/>
<dbReference type="EMBL" id="AANLQP010000030">
    <property type="protein sequence ID" value="EDP4499519.1"/>
    <property type="molecule type" value="Genomic_DNA"/>
</dbReference>
<keyword evidence="1" id="KW-0804">Transcription</keyword>
<sequence length="259" mass="30706">MSIYYQRPARFNPESGLILLQKVLKDKNRFLVWFSVRYYADIRQFKNPYYSRRIQESNFREANTKQGLKLPDKYTYLSFMQTYKKCKEVDEKTEHLLREYNTYYTKDKHYYSYVAKEEFQGIADILAPYLNYLNTLTQKNFSLDNIYCIANYCENLGANKLDNVALLNKTLRQKFEKLEANTPHNILILYPNPTPSIIQIEQPKNTFITLLIGAKAKIDCTKLIEDQCELMYLKYDPTQEEQQTSNPQAFSCSTQEELI</sequence>
<dbReference type="GO" id="GO:0000428">
    <property type="term" value="C:DNA-directed RNA polymerase complex"/>
    <property type="evidence" value="ECO:0007669"/>
    <property type="project" value="UniProtKB-KW"/>
</dbReference>
<gene>
    <name evidence="1" type="ORF">GZ688_001780</name>
</gene>
<protein>
    <submittedName>
        <fullName evidence="1">DNA-directed RNA polymerase subunit beta</fullName>
    </submittedName>
</protein>
<organism evidence="1">
    <name type="scientific">Campylobacter jejuni</name>
    <dbReference type="NCBI Taxonomy" id="197"/>
    <lineage>
        <taxon>Bacteria</taxon>
        <taxon>Pseudomonadati</taxon>
        <taxon>Campylobacterota</taxon>
        <taxon>Epsilonproteobacteria</taxon>
        <taxon>Campylobacterales</taxon>
        <taxon>Campylobacteraceae</taxon>
        <taxon>Campylobacter</taxon>
    </lineage>
</organism>